<keyword evidence="3" id="KW-1185">Reference proteome</keyword>
<keyword evidence="1" id="KW-0472">Membrane</keyword>
<proteinExistence type="predicted"/>
<dbReference type="Proteomes" id="UP000027337">
    <property type="component" value="Unassembled WGS sequence"/>
</dbReference>
<feature type="transmembrane region" description="Helical" evidence="1">
    <location>
        <begin position="71"/>
        <end position="87"/>
    </location>
</feature>
<dbReference type="AlphaFoldDB" id="A0A061SX26"/>
<sequence length="280" mass="30294">MIGRMTGAATRGLLVALLIATPALILPGVAADSTQITALMALLAGFLTFVEYNSSFPSIVEFRDAPPFNRLRFIALFVTVVMITQVIKSHSEVTLLSGALFSLGTIIGNALDFPYSPVRLAVLMLPETASLQLVETIRAAAGLAYLVAAIALLVFVLIVRVLGWPTRHGAFNVWVNLPLFDPTAGGDVISRLQRDARINIALGFLLPFLIPAMVKLASYLIDPIPFENPQTLIWTVSAWAFLPASMIMRGIAMNKVAGMIEDKRRRTYADAETEAGLQIA</sequence>
<dbReference type="STRING" id="83219.PM02_02580"/>
<reference evidence="2 3" key="1">
    <citation type="journal article" date="2014" name="Genome Announc.">
        <title>Draft Genome Sequences of Two Isolates of the Roseobacter Group, Sulfitobacter sp. Strains 3SOLIMAR09 and 1FIGIMAR09, from Harbors of Mallorca Island (Mediterranean Sea).</title>
        <authorList>
            <person name="Mas-Llado M."/>
            <person name="Pina-Villalonga J.M."/>
            <person name="Brunet-Galmes I."/>
            <person name="Nogales B."/>
            <person name="Bosch R."/>
        </authorList>
    </citation>
    <scope>NUCLEOTIDE SEQUENCE [LARGE SCALE GENOMIC DNA]</scope>
    <source>
        <strain evidence="2 3">1FIGIMAR09</strain>
    </source>
</reference>
<comment type="caution">
    <text evidence="2">The sequence shown here is derived from an EMBL/GenBank/DDBJ whole genome shotgun (WGS) entry which is preliminary data.</text>
</comment>
<organism evidence="2 3">
    <name type="scientific">Sulfitobacter mediterraneus</name>
    <dbReference type="NCBI Taxonomy" id="83219"/>
    <lineage>
        <taxon>Bacteria</taxon>
        <taxon>Pseudomonadati</taxon>
        <taxon>Pseudomonadota</taxon>
        <taxon>Alphaproteobacteria</taxon>
        <taxon>Rhodobacterales</taxon>
        <taxon>Roseobacteraceae</taxon>
        <taxon>Sulfitobacter</taxon>
    </lineage>
</organism>
<protein>
    <submittedName>
        <fullName evidence="2">Membrane protein</fullName>
    </submittedName>
</protein>
<feature type="transmembrane region" description="Helical" evidence="1">
    <location>
        <begin position="136"/>
        <end position="159"/>
    </location>
</feature>
<gene>
    <name evidence="2" type="ORF">PM02_02580</name>
</gene>
<evidence type="ECO:0000313" key="2">
    <source>
        <dbReference type="EMBL" id="KAJ04350.1"/>
    </source>
</evidence>
<keyword evidence="1" id="KW-0812">Transmembrane</keyword>
<feature type="transmembrane region" description="Helical" evidence="1">
    <location>
        <begin position="233"/>
        <end position="256"/>
    </location>
</feature>
<evidence type="ECO:0000256" key="1">
    <source>
        <dbReference type="SAM" id="Phobius"/>
    </source>
</evidence>
<evidence type="ECO:0000313" key="3">
    <source>
        <dbReference type="Proteomes" id="UP000027337"/>
    </source>
</evidence>
<name>A0A061SX26_9RHOB</name>
<feature type="transmembrane region" description="Helical" evidence="1">
    <location>
        <begin position="200"/>
        <end position="221"/>
    </location>
</feature>
<dbReference type="eggNOG" id="ENOG502Z7MC">
    <property type="taxonomic scope" value="Bacteria"/>
</dbReference>
<keyword evidence="1" id="KW-1133">Transmembrane helix</keyword>
<accession>A0A061SX26</accession>
<dbReference type="EMBL" id="JEMU01000002">
    <property type="protein sequence ID" value="KAJ04350.1"/>
    <property type="molecule type" value="Genomic_DNA"/>
</dbReference>